<proteinExistence type="predicted"/>
<comment type="caution">
    <text evidence="2">The sequence shown here is derived from an EMBL/GenBank/DDBJ whole genome shotgun (WGS) entry which is preliminary data.</text>
</comment>
<reference evidence="2 3" key="1">
    <citation type="submission" date="2020-09" db="EMBL/GenBank/DDBJ databases">
        <title>Roseomonas.</title>
        <authorList>
            <person name="Zhu W."/>
        </authorList>
    </citation>
    <scope>NUCLEOTIDE SEQUENCE [LARGE SCALE GENOMIC DNA]</scope>
    <source>
        <strain evidence="2 3">1311</strain>
    </source>
</reference>
<name>A0ABS3K6S2_9PROT</name>
<organism evidence="2 3">
    <name type="scientific">Roseomonas marmotae</name>
    <dbReference type="NCBI Taxonomy" id="2768161"/>
    <lineage>
        <taxon>Bacteria</taxon>
        <taxon>Pseudomonadati</taxon>
        <taxon>Pseudomonadota</taxon>
        <taxon>Alphaproteobacteria</taxon>
        <taxon>Acetobacterales</taxon>
        <taxon>Roseomonadaceae</taxon>
        <taxon>Roseomonas</taxon>
    </lineage>
</organism>
<keyword evidence="1" id="KW-1133">Transmembrane helix</keyword>
<feature type="transmembrane region" description="Helical" evidence="1">
    <location>
        <begin position="22"/>
        <end position="44"/>
    </location>
</feature>
<keyword evidence="1" id="KW-0812">Transmembrane</keyword>
<feature type="transmembrane region" description="Helical" evidence="1">
    <location>
        <begin position="90"/>
        <end position="116"/>
    </location>
</feature>
<gene>
    <name evidence="2" type="ORF">IAI60_00900</name>
</gene>
<keyword evidence="1" id="KW-0472">Membrane</keyword>
<evidence type="ECO:0000313" key="2">
    <source>
        <dbReference type="EMBL" id="MBO1073159.1"/>
    </source>
</evidence>
<dbReference type="RefSeq" id="WP_207444779.1">
    <property type="nucleotide sequence ID" value="NZ_CP061091.1"/>
</dbReference>
<evidence type="ECO:0000256" key="1">
    <source>
        <dbReference type="SAM" id="Phobius"/>
    </source>
</evidence>
<keyword evidence="3" id="KW-1185">Reference proteome</keyword>
<feature type="transmembrane region" description="Helical" evidence="1">
    <location>
        <begin position="51"/>
        <end position="70"/>
    </location>
</feature>
<sequence>MSGFSAHDEYEFGDGHSAGRRWAAMALRALAIVFWGLVTFALTFAELVAEVVAPLLLMLGGLWWALTQIITALPVPPEIQPMLRSFPTQLVAAGHVLTPTGLIVQGLWLLAVVAACRTLNGIIAKQT</sequence>
<accession>A0ABS3K6S2</accession>
<dbReference type="Proteomes" id="UP001518990">
    <property type="component" value="Unassembled WGS sequence"/>
</dbReference>
<protein>
    <submittedName>
        <fullName evidence="2">Uncharacterized protein</fullName>
    </submittedName>
</protein>
<dbReference type="EMBL" id="JACTNF010000001">
    <property type="protein sequence ID" value="MBO1073159.1"/>
    <property type="molecule type" value="Genomic_DNA"/>
</dbReference>
<evidence type="ECO:0000313" key="3">
    <source>
        <dbReference type="Proteomes" id="UP001518990"/>
    </source>
</evidence>